<evidence type="ECO:0000313" key="1">
    <source>
        <dbReference type="EMBL" id="PFH34539.1"/>
    </source>
</evidence>
<organism evidence="1 2">
    <name type="scientific">Besnoitia besnoiti</name>
    <name type="common">Apicomplexan protozoan</name>
    <dbReference type="NCBI Taxonomy" id="94643"/>
    <lineage>
        <taxon>Eukaryota</taxon>
        <taxon>Sar</taxon>
        <taxon>Alveolata</taxon>
        <taxon>Apicomplexa</taxon>
        <taxon>Conoidasida</taxon>
        <taxon>Coccidia</taxon>
        <taxon>Eucoccidiorida</taxon>
        <taxon>Eimeriorina</taxon>
        <taxon>Sarcocystidae</taxon>
        <taxon>Besnoitia</taxon>
    </lineage>
</organism>
<dbReference type="VEuPathDB" id="ToxoDB:BESB_065720"/>
<sequence length="204" mass="23381">MNNSSICAVFDRFPLLQYIVFTVGAGAVDVICVTLQADLLDCQETQRCATQDAMWALKVSYLRQYAALSIEMLGLLFSTYVIHALGACQSRILPEEYGIPRHLRELAKASITRKKLEARARDPRLFDKGKTHVLFDPKDPLEIKWDAFTDALLGAERMSWPISRNNRRVSLVSDEELQYRTRVLRKLGLPVEDYLKMREEQEDA</sequence>
<dbReference type="RefSeq" id="XP_029218548.1">
    <property type="nucleotide sequence ID" value="XM_029364965.1"/>
</dbReference>
<keyword evidence="2" id="KW-1185">Reference proteome</keyword>
<dbReference type="KEGG" id="bbes:BESB_065720"/>
<protein>
    <submittedName>
        <fullName evidence="1">Uncharacterized protein</fullName>
    </submittedName>
</protein>
<dbReference type="OrthoDB" id="10308352at2759"/>
<reference evidence="1 2" key="1">
    <citation type="submission" date="2017-09" db="EMBL/GenBank/DDBJ databases">
        <title>Genome sequencing of Besnoitia besnoiti strain Bb-Ger1.</title>
        <authorList>
            <person name="Schares G."/>
            <person name="Venepally P."/>
            <person name="Lorenzi H.A."/>
        </authorList>
    </citation>
    <scope>NUCLEOTIDE SEQUENCE [LARGE SCALE GENOMIC DNA]</scope>
    <source>
        <strain evidence="1 2">Bb-Ger1</strain>
    </source>
</reference>
<dbReference type="GeneID" id="40311498"/>
<dbReference type="Proteomes" id="UP000224006">
    <property type="component" value="Chromosome VI"/>
</dbReference>
<gene>
    <name evidence="1" type="ORF">BESB_065720</name>
</gene>
<proteinExistence type="predicted"/>
<dbReference type="AlphaFoldDB" id="A0A2A9M9F9"/>
<name>A0A2A9M9F9_BESBE</name>
<dbReference type="EMBL" id="NWUJ01000006">
    <property type="protein sequence ID" value="PFH34539.1"/>
    <property type="molecule type" value="Genomic_DNA"/>
</dbReference>
<evidence type="ECO:0000313" key="2">
    <source>
        <dbReference type="Proteomes" id="UP000224006"/>
    </source>
</evidence>
<accession>A0A2A9M9F9</accession>
<comment type="caution">
    <text evidence="1">The sequence shown here is derived from an EMBL/GenBank/DDBJ whole genome shotgun (WGS) entry which is preliminary data.</text>
</comment>